<dbReference type="OrthoDB" id="5292475at2"/>
<evidence type="ECO:0000313" key="12">
    <source>
        <dbReference type="Proteomes" id="UP000198290"/>
    </source>
</evidence>
<comment type="similarity">
    <text evidence="2 9">Belongs to the ABC transporter superfamily.</text>
</comment>
<dbReference type="CDD" id="cd03225">
    <property type="entry name" value="ABC_cobalt_CbiO_domain1"/>
    <property type="match status" value="1"/>
</dbReference>
<dbReference type="PANTHER" id="PTHR43553">
    <property type="entry name" value="HEAVY METAL TRANSPORTER"/>
    <property type="match status" value="1"/>
</dbReference>
<evidence type="ECO:0000256" key="3">
    <source>
        <dbReference type="ARBA" id="ARBA00022448"/>
    </source>
</evidence>
<dbReference type="InterPro" id="IPR015856">
    <property type="entry name" value="ABC_transpr_CbiO/EcfA_su"/>
</dbReference>
<keyword evidence="4 9" id="KW-1003">Cell membrane</keyword>
<protein>
    <recommendedName>
        <fullName evidence="9">ABC transporter ATP-binding protein</fullName>
    </recommendedName>
</protein>
<dbReference type="Proteomes" id="UP000198290">
    <property type="component" value="Chromosome"/>
</dbReference>
<evidence type="ECO:0000256" key="6">
    <source>
        <dbReference type="ARBA" id="ARBA00022840"/>
    </source>
</evidence>
<dbReference type="AlphaFoldDB" id="A0A3G9G7P5"/>
<dbReference type="InterPro" id="IPR003439">
    <property type="entry name" value="ABC_transporter-like_ATP-bd"/>
</dbReference>
<dbReference type="GO" id="GO:0042626">
    <property type="term" value="F:ATPase-coupled transmembrane transporter activity"/>
    <property type="evidence" value="ECO:0007669"/>
    <property type="project" value="TreeGrafter"/>
</dbReference>
<feature type="domain" description="ABC transporter" evidence="10">
    <location>
        <begin position="5"/>
        <end position="240"/>
    </location>
</feature>
<dbReference type="NCBIfam" id="TIGR01166">
    <property type="entry name" value="cbiO"/>
    <property type="match status" value="1"/>
</dbReference>
<evidence type="ECO:0000256" key="8">
    <source>
        <dbReference type="ARBA" id="ARBA00023136"/>
    </source>
</evidence>
<reference evidence="12" key="3">
    <citation type="journal article" date="2017" name="Plant Physiol. Biochem.">
        <title>Differential oxidative and antioxidative response of duckweed Lemna minor toward plant growth promoting/inhibiting bacteria.</title>
        <authorList>
            <person name="Ishizawa H."/>
            <person name="Kuroda M."/>
            <person name="Morikawa M."/>
            <person name="Ike M."/>
        </authorList>
    </citation>
    <scope>NUCLEOTIDE SEQUENCE [LARGE SCALE GENOMIC DNA]</scope>
    <source>
        <strain evidence="12">H3</strain>
    </source>
</reference>
<dbReference type="SUPFAM" id="SSF52540">
    <property type="entry name" value="P-loop containing nucleoside triphosphate hydrolases"/>
    <property type="match status" value="1"/>
</dbReference>
<evidence type="ECO:0000256" key="7">
    <source>
        <dbReference type="ARBA" id="ARBA00022967"/>
    </source>
</evidence>
<dbReference type="PROSITE" id="PS00211">
    <property type="entry name" value="ABC_TRANSPORTER_1"/>
    <property type="match status" value="1"/>
</dbReference>
<evidence type="ECO:0000256" key="5">
    <source>
        <dbReference type="ARBA" id="ARBA00022741"/>
    </source>
</evidence>
<comment type="subcellular location">
    <subcellularLocation>
        <location evidence="1 9">Cell membrane</location>
        <topology evidence="1 9">Peripheral membrane protein</topology>
    </subcellularLocation>
</comment>
<sequence length="286" mass="30454">MSTILRVEQLGFSFPGDVVALCDINLDIRQGRCLALLGPNGSGKSTLLQHLNGSLRPGQGTVFLGGEPVSYRRDGLNRLRSKVGLVLQDADDQLFAASVFEDISFGPLNQGLDQQTASKRVVDAIQAMGLAGLEQRPPHLLSGGQKKRVAIAGALAMAPEVLLLDEPTAGLDHEGIMQLIDLLDKLMQQGITIVFSTHDVDLACRLADDIALFCVGRLIGFGERGRILQDRRQLAAAKLQPSLLLQLVEFAIRSGLLAADMPLPRSDKEIMALLTGSGSLASSAAG</sequence>
<keyword evidence="5 9" id="KW-0547">Nucleotide-binding</keyword>
<dbReference type="EMBL" id="AP018823">
    <property type="protein sequence ID" value="BBF84070.1"/>
    <property type="molecule type" value="Genomic_DNA"/>
</dbReference>
<proteinExistence type="inferred from homology"/>
<name>A0A3G9G7P5_9NEIS</name>
<keyword evidence="6 9" id="KW-0067">ATP-binding</keyword>
<dbReference type="InterPro" id="IPR005876">
    <property type="entry name" value="Co_trans_ATP-bd"/>
</dbReference>
<gene>
    <name evidence="11" type="ORF">DLM_0398</name>
</gene>
<dbReference type="GO" id="GO:0043190">
    <property type="term" value="C:ATP-binding cassette (ABC) transporter complex"/>
    <property type="evidence" value="ECO:0007669"/>
    <property type="project" value="TreeGrafter"/>
</dbReference>
<comment type="function">
    <text evidence="9">Part of an ABC transporter complex. Responsible for energy coupling to the transport system.</text>
</comment>
<dbReference type="InterPro" id="IPR027417">
    <property type="entry name" value="P-loop_NTPase"/>
</dbReference>
<dbReference type="Gene3D" id="3.40.50.300">
    <property type="entry name" value="P-loop containing nucleotide triphosphate hydrolases"/>
    <property type="match status" value="1"/>
</dbReference>
<dbReference type="GO" id="GO:0016887">
    <property type="term" value="F:ATP hydrolysis activity"/>
    <property type="evidence" value="ECO:0007669"/>
    <property type="project" value="InterPro"/>
</dbReference>
<dbReference type="Pfam" id="PF00005">
    <property type="entry name" value="ABC_tran"/>
    <property type="match status" value="1"/>
</dbReference>
<evidence type="ECO:0000256" key="4">
    <source>
        <dbReference type="ARBA" id="ARBA00022475"/>
    </source>
</evidence>
<keyword evidence="12" id="KW-1185">Reference proteome</keyword>
<keyword evidence="3 9" id="KW-0813">Transport</keyword>
<dbReference type="SMART" id="SM00382">
    <property type="entry name" value="AAA"/>
    <property type="match status" value="1"/>
</dbReference>
<dbReference type="FunFam" id="3.40.50.300:FF:000224">
    <property type="entry name" value="Energy-coupling factor transporter ATP-binding protein EcfA"/>
    <property type="match status" value="1"/>
</dbReference>
<evidence type="ECO:0000313" key="11">
    <source>
        <dbReference type="EMBL" id="BBF84070.1"/>
    </source>
</evidence>
<dbReference type="InterPro" id="IPR003593">
    <property type="entry name" value="AAA+_ATPase"/>
</dbReference>
<reference evidence="11 12" key="2">
    <citation type="journal article" date="2017" name="Genome Announc.">
        <title>Draft genome sequence of Aquitalea magnusonii strain H3, a plant growth-promoting bacterium of duckweed Lemna minor.</title>
        <authorList>
            <person name="Ishizawa H."/>
            <person name="Kuroda M."/>
            <person name="Ike M."/>
        </authorList>
    </citation>
    <scope>NUCLEOTIDE SEQUENCE [LARGE SCALE GENOMIC DNA]</scope>
    <source>
        <strain evidence="11 12">H3</strain>
    </source>
</reference>
<reference evidence="12" key="1">
    <citation type="journal article" date="2017" name="Biotechnol. Biofuels">
        <title>Evaluation of environmental bacterial communities as a factor affecting the growth of duckweed Lemna minor.</title>
        <authorList>
            <person name="Ishizawa H."/>
            <person name="Kuroda M."/>
            <person name="Morikawa M."/>
            <person name="Ike M."/>
        </authorList>
    </citation>
    <scope>NUCLEOTIDE SEQUENCE [LARGE SCALE GENOMIC DNA]</scope>
    <source>
        <strain evidence="12">H3</strain>
    </source>
</reference>
<dbReference type="KEGG" id="amah:DLM_0398"/>
<dbReference type="InterPro" id="IPR017871">
    <property type="entry name" value="ABC_transporter-like_CS"/>
</dbReference>
<dbReference type="GO" id="GO:0005524">
    <property type="term" value="F:ATP binding"/>
    <property type="evidence" value="ECO:0007669"/>
    <property type="project" value="UniProtKB-UniRule"/>
</dbReference>
<dbReference type="PANTHER" id="PTHR43553:SF24">
    <property type="entry name" value="ENERGY-COUPLING FACTOR TRANSPORTER ATP-BINDING PROTEIN ECFA1"/>
    <property type="match status" value="1"/>
</dbReference>
<organism evidence="11 12">
    <name type="scientific">Aquitalea magnusonii</name>
    <dbReference type="NCBI Taxonomy" id="332411"/>
    <lineage>
        <taxon>Bacteria</taxon>
        <taxon>Pseudomonadati</taxon>
        <taxon>Pseudomonadota</taxon>
        <taxon>Betaproteobacteria</taxon>
        <taxon>Neisseriales</taxon>
        <taxon>Chromobacteriaceae</taxon>
        <taxon>Aquitalea</taxon>
    </lineage>
</organism>
<dbReference type="GO" id="GO:0006824">
    <property type="term" value="P:cobalt ion transport"/>
    <property type="evidence" value="ECO:0007669"/>
    <property type="project" value="InterPro"/>
</dbReference>
<evidence type="ECO:0000256" key="2">
    <source>
        <dbReference type="ARBA" id="ARBA00005417"/>
    </source>
</evidence>
<dbReference type="InterPro" id="IPR050095">
    <property type="entry name" value="ECF_ABC_transporter_ATP-bd"/>
</dbReference>
<keyword evidence="8 9" id="KW-0472">Membrane</keyword>
<evidence type="ECO:0000256" key="9">
    <source>
        <dbReference type="RuleBase" id="RU364103"/>
    </source>
</evidence>
<dbReference type="RefSeq" id="WP_089085030.1">
    <property type="nucleotide sequence ID" value="NZ_AP018823.1"/>
</dbReference>
<keyword evidence="7" id="KW-1278">Translocase</keyword>
<evidence type="ECO:0000256" key="1">
    <source>
        <dbReference type="ARBA" id="ARBA00004202"/>
    </source>
</evidence>
<evidence type="ECO:0000259" key="10">
    <source>
        <dbReference type="PROSITE" id="PS50893"/>
    </source>
</evidence>
<accession>A0A3G9G7P5</accession>
<dbReference type="PROSITE" id="PS50893">
    <property type="entry name" value="ABC_TRANSPORTER_2"/>
    <property type="match status" value="1"/>
</dbReference>